<accession>A0A078AE57</accession>
<feature type="region of interest" description="Disordered" evidence="1">
    <location>
        <begin position="88"/>
        <end position="124"/>
    </location>
</feature>
<feature type="compositionally biased region" description="Basic and acidic residues" evidence="1">
    <location>
        <begin position="424"/>
        <end position="440"/>
    </location>
</feature>
<reference evidence="2 3" key="1">
    <citation type="submission" date="2014-06" db="EMBL/GenBank/DDBJ databases">
        <authorList>
            <person name="Swart Estienne"/>
        </authorList>
    </citation>
    <scope>NUCLEOTIDE SEQUENCE [LARGE SCALE GENOMIC DNA]</scope>
    <source>
        <strain evidence="2 3">130c</strain>
    </source>
</reference>
<gene>
    <name evidence="2" type="primary">Contig17198.g18317</name>
    <name evidence="2" type="ORF">STYLEM_9117</name>
</gene>
<dbReference type="EMBL" id="CCKQ01008657">
    <property type="protein sequence ID" value="CDW80121.1"/>
    <property type="molecule type" value="Genomic_DNA"/>
</dbReference>
<sequence>MILREKLKRKYIKLFTLLPNPKENYLEIERLKMGKQLFGNQAYQAKIFQFVTKELSGIEVSDPTALKSVKTFQVENEHRTALADKIIMHSNQTNSRQDSTGKNRKNLHDPIQSGYGSTAKDESSRQDYIELKAKLKEINTREKRQEVKSVEDQQQQKMSEVKVKISDYLAKQRKIHEDKLLNGSTQNESTHISRSMSKSNIFNQQSINQSALTQSERSSQIQSKQTLKRFDLLQMTPMLQEIYKANRFQSPLIQLKLRRDTNHQKYEEHTNYSQLLFQEYQLNKIQESKEDFEIQKKKDEQERLKNQVKWKIGYNLDENGNVKQSKGLAKLHKLEKLNDDSGPSTQLLRKMMMPQDQRDKKQNKDQQQSQRSHLVKQESAQNQQIKRNTSVRDILENRHNMQNQMMLKNQSQANLREKNYSMDGAIESKEDRQKRMEHQKEWKKKNYFGGFDSSEGEASLSYKSIDSVEVTEWKDIRNSSNYNRKFKLK</sequence>
<feature type="region of interest" description="Disordered" evidence="1">
    <location>
        <begin position="353"/>
        <end position="390"/>
    </location>
</feature>
<evidence type="ECO:0000256" key="1">
    <source>
        <dbReference type="SAM" id="MobiDB-lite"/>
    </source>
</evidence>
<evidence type="ECO:0000313" key="2">
    <source>
        <dbReference type="EMBL" id="CDW80121.1"/>
    </source>
</evidence>
<dbReference type="AlphaFoldDB" id="A0A078AE57"/>
<feature type="compositionally biased region" description="Polar residues" evidence="1">
    <location>
        <begin position="89"/>
        <end position="100"/>
    </location>
</feature>
<dbReference type="OMA" id="FTIMHTI"/>
<evidence type="ECO:0000313" key="3">
    <source>
        <dbReference type="Proteomes" id="UP000039865"/>
    </source>
</evidence>
<name>A0A078AE57_STYLE</name>
<dbReference type="InParanoid" id="A0A078AE57"/>
<feature type="region of interest" description="Disordered" evidence="1">
    <location>
        <begin position="424"/>
        <end position="459"/>
    </location>
</feature>
<feature type="compositionally biased region" description="Polar residues" evidence="1">
    <location>
        <begin position="378"/>
        <end position="388"/>
    </location>
</feature>
<keyword evidence="3" id="KW-1185">Reference proteome</keyword>
<dbReference type="Proteomes" id="UP000039865">
    <property type="component" value="Unassembled WGS sequence"/>
</dbReference>
<organism evidence="2 3">
    <name type="scientific">Stylonychia lemnae</name>
    <name type="common">Ciliate</name>
    <dbReference type="NCBI Taxonomy" id="5949"/>
    <lineage>
        <taxon>Eukaryota</taxon>
        <taxon>Sar</taxon>
        <taxon>Alveolata</taxon>
        <taxon>Ciliophora</taxon>
        <taxon>Intramacronucleata</taxon>
        <taxon>Spirotrichea</taxon>
        <taxon>Stichotrichia</taxon>
        <taxon>Sporadotrichida</taxon>
        <taxon>Oxytrichidae</taxon>
        <taxon>Stylonychinae</taxon>
        <taxon>Stylonychia</taxon>
    </lineage>
</organism>
<protein>
    <submittedName>
        <fullName evidence="2">Uncharacterized protein</fullName>
    </submittedName>
</protein>
<proteinExistence type="predicted"/>